<evidence type="ECO:0000256" key="5">
    <source>
        <dbReference type="ARBA" id="ARBA00023163"/>
    </source>
</evidence>
<dbReference type="Proteomes" id="UP001358417">
    <property type="component" value="Unassembled WGS sequence"/>
</dbReference>
<dbReference type="PANTHER" id="PTHR31944:SF130">
    <property type="entry name" value="ZN(II)2CYS6 TRANSCRIPTION FACTO (EUROFUNG)"/>
    <property type="match status" value="1"/>
</dbReference>
<sequence>MADLEASTNEKSRKLQSPSVRTDAAGHVPSEVVPTLANFGASRGFHYGQTRPAMTKGATRGNVTCDYVSYTGKADHTIPTPGSEGSSNANREQSVNSWTEDANIWQSRSRQHANARAKPDAEAAMNNPSVPNRPPTRSLLELQERVYELETYVRAAGSRPVSSEKYLGMGHPMFPGNSPNHGSSQDYERALLRGKGFKTQYFGPSHPAGILLQYEELSQFVKTILLNIPALEKTRLTFKQKRQELGPSWDLPHFETLASMVPDQKRTDTLVQEYFATIETTYRILHTPTFFQSYKDFRRSSSEVSAPFLVQLILICACVNSSVEGGPTGFHGRNSAARDMSLNWIQRSEQWLDMQSQKHVTMETFQIHILLVIAKRLNCVKIKREWTISGHLLRLAMSAGLHREPTFLSKSIGVFDQEMRRRLWFTILEIETQACIDRGMPATIHPYDWDTLPPLNIHDEDFDLTTERMPPTRPVNEFTRTSFLCLAQQHLHIRLDMLSRINSIRFCFENETAAEYDQKIRRIIDDIPSWKENPSSTTAQSLSRLLLYEFLLLIHEPTLSYQDGQARYFFSRAARRNAALNTLRFYSEMHQSVSLLFANLREDVYRACLTLCHDIVVSRHAVDDLVQDNTLAVEMVVKAVDLMENRIRSLGQGFHSFWLGVSALGLLRAKLSPLLPTEEFTKQTADRVSRLHTFMMSEQIAQPTPASGFEEAAMSGATTLVGMSGNPDSNQPLPEIDVFDNAGQPFNVFSDTLFDFDMADMWNTGNFVQF</sequence>
<dbReference type="RefSeq" id="XP_064710902.1">
    <property type="nucleotide sequence ID" value="XM_064848278.1"/>
</dbReference>
<evidence type="ECO:0000259" key="8">
    <source>
        <dbReference type="SMART" id="SM00906"/>
    </source>
</evidence>
<feature type="compositionally biased region" description="Polar residues" evidence="7">
    <location>
        <begin position="83"/>
        <end position="108"/>
    </location>
</feature>
<evidence type="ECO:0000256" key="6">
    <source>
        <dbReference type="ARBA" id="ARBA00023242"/>
    </source>
</evidence>
<proteinExistence type="predicted"/>
<feature type="region of interest" description="Disordered" evidence="7">
    <location>
        <begin position="73"/>
        <end position="137"/>
    </location>
</feature>
<dbReference type="GO" id="GO:0005634">
    <property type="term" value="C:nucleus"/>
    <property type="evidence" value="ECO:0007669"/>
    <property type="project" value="TreeGrafter"/>
</dbReference>
<dbReference type="GO" id="GO:0000978">
    <property type="term" value="F:RNA polymerase II cis-regulatory region sequence-specific DNA binding"/>
    <property type="evidence" value="ECO:0007669"/>
    <property type="project" value="TreeGrafter"/>
</dbReference>
<dbReference type="GO" id="GO:0008270">
    <property type="term" value="F:zinc ion binding"/>
    <property type="evidence" value="ECO:0007669"/>
    <property type="project" value="InterPro"/>
</dbReference>
<organism evidence="9 10">
    <name type="scientific">Exophiala bonariae</name>
    <dbReference type="NCBI Taxonomy" id="1690606"/>
    <lineage>
        <taxon>Eukaryota</taxon>
        <taxon>Fungi</taxon>
        <taxon>Dikarya</taxon>
        <taxon>Ascomycota</taxon>
        <taxon>Pezizomycotina</taxon>
        <taxon>Eurotiomycetes</taxon>
        <taxon>Chaetothyriomycetidae</taxon>
        <taxon>Chaetothyriales</taxon>
        <taxon>Herpotrichiellaceae</taxon>
        <taxon>Exophiala</taxon>
    </lineage>
</organism>
<keyword evidence="10" id="KW-1185">Reference proteome</keyword>
<comment type="caution">
    <text evidence="9">The sequence shown here is derived from an EMBL/GenBank/DDBJ whole genome shotgun (WGS) entry which is preliminary data.</text>
</comment>
<evidence type="ECO:0000256" key="1">
    <source>
        <dbReference type="ARBA" id="ARBA00022723"/>
    </source>
</evidence>
<dbReference type="InterPro" id="IPR007219">
    <property type="entry name" value="XnlR_reg_dom"/>
</dbReference>
<dbReference type="EMBL" id="JAVRRD010000002">
    <property type="protein sequence ID" value="KAK5062630.1"/>
    <property type="molecule type" value="Genomic_DNA"/>
</dbReference>
<evidence type="ECO:0000313" key="10">
    <source>
        <dbReference type="Proteomes" id="UP001358417"/>
    </source>
</evidence>
<dbReference type="InterPro" id="IPR051430">
    <property type="entry name" value="Fungal_TF_Env_Response"/>
</dbReference>
<keyword evidence="1" id="KW-0479">Metal-binding</keyword>
<name>A0AAV9NRD8_9EURO</name>
<feature type="domain" description="Xylanolytic transcriptional activator regulatory" evidence="8">
    <location>
        <begin position="385"/>
        <end position="460"/>
    </location>
</feature>
<evidence type="ECO:0000256" key="7">
    <source>
        <dbReference type="SAM" id="MobiDB-lite"/>
    </source>
</evidence>
<dbReference type="Pfam" id="PF04082">
    <property type="entry name" value="Fungal_trans"/>
    <property type="match status" value="1"/>
</dbReference>
<dbReference type="GeneID" id="89972881"/>
<dbReference type="SMART" id="SM00906">
    <property type="entry name" value="Fungal_trans"/>
    <property type="match status" value="1"/>
</dbReference>
<feature type="region of interest" description="Disordered" evidence="7">
    <location>
        <begin position="1"/>
        <end position="28"/>
    </location>
</feature>
<protein>
    <recommendedName>
        <fullName evidence="8">Xylanolytic transcriptional activator regulatory domain-containing protein</fullName>
    </recommendedName>
</protein>
<keyword evidence="3" id="KW-0805">Transcription regulation</keyword>
<gene>
    <name evidence="9" type="ORF">LTR84_004703</name>
</gene>
<evidence type="ECO:0000313" key="9">
    <source>
        <dbReference type="EMBL" id="KAK5062630.1"/>
    </source>
</evidence>
<keyword evidence="2" id="KW-0862">Zinc</keyword>
<keyword evidence="6" id="KW-0539">Nucleus</keyword>
<evidence type="ECO:0000256" key="4">
    <source>
        <dbReference type="ARBA" id="ARBA00023125"/>
    </source>
</evidence>
<dbReference type="AlphaFoldDB" id="A0AAV9NRD8"/>
<evidence type="ECO:0000256" key="3">
    <source>
        <dbReference type="ARBA" id="ARBA00023015"/>
    </source>
</evidence>
<dbReference type="PANTHER" id="PTHR31944">
    <property type="entry name" value="HEME-RESPONSIVE ZINC FINGER TRANSCRIPTION FACTOR HAP1"/>
    <property type="match status" value="1"/>
</dbReference>
<reference evidence="9 10" key="1">
    <citation type="submission" date="2023-08" db="EMBL/GenBank/DDBJ databases">
        <title>Black Yeasts Isolated from many extreme environments.</title>
        <authorList>
            <person name="Coleine C."/>
            <person name="Stajich J.E."/>
            <person name="Selbmann L."/>
        </authorList>
    </citation>
    <scope>NUCLEOTIDE SEQUENCE [LARGE SCALE GENOMIC DNA]</scope>
    <source>
        <strain evidence="9 10">CCFEE 5792</strain>
    </source>
</reference>
<keyword evidence="5" id="KW-0804">Transcription</keyword>
<dbReference type="CDD" id="cd12148">
    <property type="entry name" value="fungal_TF_MHR"/>
    <property type="match status" value="1"/>
</dbReference>
<dbReference type="GO" id="GO:0006351">
    <property type="term" value="P:DNA-templated transcription"/>
    <property type="evidence" value="ECO:0007669"/>
    <property type="project" value="InterPro"/>
</dbReference>
<evidence type="ECO:0000256" key="2">
    <source>
        <dbReference type="ARBA" id="ARBA00022833"/>
    </source>
</evidence>
<dbReference type="GO" id="GO:0001228">
    <property type="term" value="F:DNA-binding transcription activator activity, RNA polymerase II-specific"/>
    <property type="evidence" value="ECO:0007669"/>
    <property type="project" value="TreeGrafter"/>
</dbReference>
<accession>A0AAV9NRD8</accession>
<keyword evidence="4" id="KW-0238">DNA-binding</keyword>